<dbReference type="Proteomes" id="UP001322664">
    <property type="component" value="Chromosome"/>
</dbReference>
<evidence type="ECO:0000259" key="1">
    <source>
        <dbReference type="Pfam" id="PF06054"/>
    </source>
</evidence>
<keyword evidence="5" id="KW-1185">Reference proteome</keyword>
<evidence type="ECO:0000313" key="4">
    <source>
        <dbReference type="EMBL" id="WPK12338.1"/>
    </source>
</evidence>
<protein>
    <submittedName>
        <fullName evidence="4">Competence protein CoiA family protein</fullName>
    </submittedName>
</protein>
<dbReference type="Pfam" id="PF06054">
    <property type="entry name" value="CoiA_nuc"/>
    <property type="match status" value="1"/>
</dbReference>
<accession>A0ABZ0RZI1</accession>
<sequence>MLVAHTEHGKLITITLETCLNRLQQLRQTTTFYCPQCKQPVQLKIGRVKIPHFAHYKLSACDALFSEGESPMHLLGKQQLYSFFQKRVEHVVLESYLSELQQRPDLFVIHQQQRYAIEFQCSVIPFEQFSERTAGYEKQGIIPLWIVKTPNKIPTFGIRKITVSQFYQHFFKRYKNELYLITYDIASSRFIYFSNLQYVHGRTWLANVQPLLLEKQCFPFFVPRSLTEVQFKELLNLYNVQRSRFFRTKVFFNRKGLNDLFLRGLYEQRLTYEQLPNYIGIPIRGGEAISLFSAEWQSHLFYFLCIFGSKISQLDEAKIWAFLRWARLPQTRKAFFVVERYIAFLCMIGVETIANKIEDTTIFHHLVSELIAFSEKN</sequence>
<proteinExistence type="predicted"/>
<evidence type="ECO:0000259" key="2">
    <source>
        <dbReference type="Pfam" id="PF25164"/>
    </source>
</evidence>
<dbReference type="InterPro" id="IPR021176">
    <property type="entry name" value="Competence-induced_CoiA"/>
</dbReference>
<evidence type="ECO:0000313" key="5">
    <source>
        <dbReference type="Proteomes" id="UP001322664"/>
    </source>
</evidence>
<dbReference type="RefSeq" id="WP_319837100.1">
    <property type="nucleotide sequence ID" value="NZ_CP137624.1"/>
</dbReference>
<dbReference type="Pfam" id="PF25164">
    <property type="entry name" value="CoiA_N"/>
    <property type="match status" value="1"/>
</dbReference>
<dbReference type="PIRSF" id="PIRSF007487">
    <property type="entry name" value="Competence-induced_CoiA_bac"/>
    <property type="match status" value="1"/>
</dbReference>
<feature type="domain" description="Competence protein CoiA nuclease-like" evidence="1">
    <location>
        <begin position="69"/>
        <end position="218"/>
    </location>
</feature>
<dbReference type="InterPro" id="IPR010330">
    <property type="entry name" value="CoiA_nuc"/>
</dbReference>
<evidence type="ECO:0000259" key="3">
    <source>
        <dbReference type="Pfam" id="PF25166"/>
    </source>
</evidence>
<name>A0ABZ0RZI1_9BACI</name>
<dbReference type="InterPro" id="IPR057253">
    <property type="entry name" value="CoiA-like_N"/>
</dbReference>
<organism evidence="4 5">
    <name type="scientific">Lysinibacillus louembei</name>
    <dbReference type="NCBI Taxonomy" id="1470088"/>
    <lineage>
        <taxon>Bacteria</taxon>
        <taxon>Bacillati</taxon>
        <taxon>Bacillota</taxon>
        <taxon>Bacilli</taxon>
        <taxon>Bacillales</taxon>
        <taxon>Bacillaceae</taxon>
        <taxon>Lysinibacillus</taxon>
    </lineage>
</organism>
<dbReference type="InterPro" id="IPR057252">
    <property type="entry name" value="CoiA_C"/>
</dbReference>
<dbReference type="EMBL" id="CP137624">
    <property type="protein sequence ID" value="WPK12338.1"/>
    <property type="molecule type" value="Genomic_DNA"/>
</dbReference>
<dbReference type="Pfam" id="PF25166">
    <property type="entry name" value="CoiA_C"/>
    <property type="match status" value="1"/>
</dbReference>
<reference evidence="4 5" key="1">
    <citation type="submission" date="2023-09" db="EMBL/GenBank/DDBJ databases">
        <authorList>
            <person name="Page C.A."/>
            <person name="Perez-Diaz I.M."/>
        </authorList>
    </citation>
    <scope>NUCLEOTIDE SEQUENCE [LARGE SCALE GENOMIC DNA]</scope>
    <source>
        <strain evidence="4 5">Ll15</strain>
    </source>
</reference>
<gene>
    <name evidence="4" type="ORF">R6U77_01210</name>
</gene>
<feature type="domain" description="Competence protein CoiA-like N-terminal" evidence="2">
    <location>
        <begin position="22"/>
        <end position="63"/>
    </location>
</feature>
<feature type="domain" description="Competence protein CoiA C-terminal" evidence="3">
    <location>
        <begin position="240"/>
        <end position="310"/>
    </location>
</feature>